<dbReference type="PANTHER" id="PTHR43670">
    <property type="entry name" value="HEAT SHOCK PROTEIN 26"/>
    <property type="match status" value="1"/>
</dbReference>
<feature type="compositionally biased region" description="Basic and acidic residues" evidence="1">
    <location>
        <begin position="280"/>
        <end position="291"/>
    </location>
</feature>
<keyword evidence="2" id="KW-1133">Transmembrane helix</keyword>
<dbReference type="AlphaFoldDB" id="A0A7J0DMK8"/>
<comment type="caution">
    <text evidence="3">The sequence shown here is derived from an EMBL/GenBank/DDBJ whole genome shotgun (WGS) entry which is preliminary data.</text>
</comment>
<accession>A0A7J0DMK8</accession>
<evidence type="ECO:0008006" key="5">
    <source>
        <dbReference type="Google" id="ProtNLM"/>
    </source>
</evidence>
<feature type="compositionally biased region" description="Basic and acidic residues" evidence="1">
    <location>
        <begin position="223"/>
        <end position="239"/>
    </location>
</feature>
<protein>
    <recommendedName>
        <fullName evidence="5">HSP20-like chaperones superfamily protein</fullName>
    </recommendedName>
</protein>
<sequence length="464" mass="52657">MELELGLKISKTIVDFTSSADLLISKDRSIAVFVSKETESMFILTAHLKVEANAGYKREFIKIEINEDGTRIAVSCEKPVEEIVMVGWKVYKKETEIRGFKKAFKIPHGVILDQIKAKLDEEECILTISMPKSVKGMVGICVEEVKDDQVVEKWVGESSEKEEGSGSMEASQQNTMGEEVENEEQIESSMLKEVEDQDQEEKEEIQRKENGVKAKEEVEEVKDDQGVEKWVGESSEKEGGGGSMEASQENTTGEEVENEERIESSMLKEVEDQDQEEKEEIQRKENGVEAKEEVEEVKDDQGVEKWVGESSEKEGGGGSMEASQENTTGEEVENEERIESSMLKEVEDQDQEEKEEIQRKENGVEVKEEVIEQDQEVRGKEETDQERESDIEEKEDDDEEEKEKESRLVKGQEEAHRGEPLGREREKRSKLSVPIIAGSAFLVSIIVLVIQLIRTQNPQARKKN</sequence>
<evidence type="ECO:0000313" key="4">
    <source>
        <dbReference type="Proteomes" id="UP000585474"/>
    </source>
</evidence>
<feature type="compositionally biased region" description="Basic and acidic residues" evidence="1">
    <location>
        <begin position="356"/>
        <end position="388"/>
    </location>
</feature>
<feature type="compositionally biased region" description="Basic and acidic residues" evidence="1">
    <location>
        <begin position="204"/>
        <end position="216"/>
    </location>
</feature>
<feature type="compositionally biased region" description="Basic and acidic residues" evidence="1">
    <location>
        <begin position="259"/>
        <end position="270"/>
    </location>
</feature>
<organism evidence="3 4">
    <name type="scientific">Actinidia rufa</name>
    <dbReference type="NCBI Taxonomy" id="165716"/>
    <lineage>
        <taxon>Eukaryota</taxon>
        <taxon>Viridiplantae</taxon>
        <taxon>Streptophyta</taxon>
        <taxon>Embryophyta</taxon>
        <taxon>Tracheophyta</taxon>
        <taxon>Spermatophyta</taxon>
        <taxon>Magnoliopsida</taxon>
        <taxon>eudicotyledons</taxon>
        <taxon>Gunneridae</taxon>
        <taxon>Pentapetalae</taxon>
        <taxon>asterids</taxon>
        <taxon>Ericales</taxon>
        <taxon>Actinidiaceae</taxon>
        <taxon>Actinidia</taxon>
    </lineage>
</organism>
<keyword evidence="2" id="KW-0472">Membrane</keyword>
<dbReference type="SUPFAM" id="SSF49764">
    <property type="entry name" value="HSP20-like chaperones"/>
    <property type="match status" value="1"/>
</dbReference>
<dbReference type="OrthoDB" id="1920188at2759"/>
<proteinExistence type="predicted"/>
<dbReference type="Gene3D" id="2.60.40.790">
    <property type="match status" value="1"/>
</dbReference>
<dbReference type="EMBL" id="BJWL01000283">
    <property type="protein sequence ID" value="GFS37520.1"/>
    <property type="molecule type" value="Genomic_DNA"/>
</dbReference>
<keyword evidence="4" id="KW-1185">Reference proteome</keyword>
<feature type="compositionally biased region" description="Basic and acidic residues" evidence="1">
    <location>
        <begin position="335"/>
        <end position="346"/>
    </location>
</feature>
<dbReference type="InterPro" id="IPR008978">
    <property type="entry name" value="HSP20-like_chaperone"/>
</dbReference>
<evidence type="ECO:0000256" key="1">
    <source>
        <dbReference type="SAM" id="MobiDB-lite"/>
    </source>
</evidence>
<dbReference type="PANTHER" id="PTHR43670:SF34">
    <property type="entry name" value="HSP20-LIKE CHAPERONES SUPERFAMILY PROTEIN"/>
    <property type="match status" value="1"/>
</dbReference>
<gene>
    <name evidence="3" type="ORF">Acr_00g0052420</name>
</gene>
<name>A0A7J0DMK8_9ERIC</name>
<evidence type="ECO:0000256" key="2">
    <source>
        <dbReference type="SAM" id="Phobius"/>
    </source>
</evidence>
<feature type="transmembrane region" description="Helical" evidence="2">
    <location>
        <begin position="431"/>
        <end position="453"/>
    </location>
</feature>
<reference evidence="4" key="1">
    <citation type="submission" date="2019-07" db="EMBL/GenBank/DDBJ databases">
        <title>De Novo Assembly of kiwifruit Actinidia rufa.</title>
        <authorList>
            <person name="Sugita-Konishi S."/>
            <person name="Sato K."/>
            <person name="Mori E."/>
            <person name="Abe Y."/>
            <person name="Kisaki G."/>
            <person name="Hamano K."/>
            <person name="Suezawa K."/>
            <person name="Otani M."/>
            <person name="Fukuda T."/>
            <person name="Manabe T."/>
            <person name="Gomi K."/>
            <person name="Tabuchi M."/>
            <person name="Akimitsu K."/>
            <person name="Kataoka I."/>
        </authorList>
    </citation>
    <scope>NUCLEOTIDE SEQUENCE [LARGE SCALE GENOMIC DNA]</scope>
    <source>
        <strain evidence="4">cv. Fuchu</strain>
    </source>
</reference>
<keyword evidence="2" id="KW-0812">Transmembrane</keyword>
<feature type="compositionally biased region" description="Acidic residues" evidence="1">
    <location>
        <begin position="389"/>
        <end position="402"/>
    </location>
</feature>
<dbReference type="GO" id="GO:0034605">
    <property type="term" value="P:cellular response to heat"/>
    <property type="evidence" value="ECO:0007669"/>
    <property type="project" value="TreeGrafter"/>
</dbReference>
<feature type="compositionally biased region" description="Basic and acidic residues" evidence="1">
    <location>
        <begin position="403"/>
        <end position="429"/>
    </location>
</feature>
<dbReference type="Proteomes" id="UP000585474">
    <property type="component" value="Unassembled WGS sequence"/>
</dbReference>
<feature type="compositionally biased region" description="Basic and acidic residues" evidence="1">
    <location>
        <begin position="299"/>
        <end position="315"/>
    </location>
</feature>
<feature type="region of interest" description="Disordered" evidence="1">
    <location>
        <begin position="156"/>
        <end position="430"/>
    </location>
</feature>
<evidence type="ECO:0000313" key="3">
    <source>
        <dbReference type="EMBL" id="GFS37520.1"/>
    </source>
</evidence>